<sequence>MDRLRLPAPSARAGLAAASLVLGCGLAAPALADASARDKEFTVIAGADGDYERAGLSLRFAPVWTDTWGRWRADVRPELELSHLRYTGSQAGPDTLNLGGAIARLHLAHGEGRIRPYVEGGLGVALFSRDRLGGKGFSTDFQFSEHVGFGAELTGRGFLGLQYSHYSNADIEKPNDGLDLVQVVLGARF</sequence>
<gene>
    <name evidence="3" type="ORF">VA613_12265</name>
</gene>
<keyword evidence="4" id="KW-1185">Reference proteome</keyword>
<organism evidence="3 4">
    <name type="scientific">Thiobacillus sedimenti</name>
    <dbReference type="NCBI Taxonomy" id="3110231"/>
    <lineage>
        <taxon>Bacteria</taxon>
        <taxon>Pseudomonadati</taxon>
        <taxon>Pseudomonadota</taxon>
        <taxon>Betaproteobacteria</taxon>
        <taxon>Nitrosomonadales</taxon>
        <taxon>Thiobacillaceae</taxon>
        <taxon>Thiobacillus</taxon>
    </lineage>
</organism>
<dbReference type="Pfam" id="PF09411">
    <property type="entry name" value="PagL"/>
    <property type="match status" value="1"/>
</dbReference>
<dbReference type="EC" id="3.1.1.77" evidence="1"/>
<dbReference type="Proteomes" id="UP001334732">
    <property type="component" value="Chromosome"/>
</dbReference>
<evidence type="ECO:0000313" key="3">
    <source>
        <dbReference type="EMBL" id="WRS38767.1"/>
    </source>
</evidence>
<comment type="similarity">
    <text evidence="1">Belongs to the PagL family.</text>
</comment>
<evidence type="ECO:0000256" key="2">
    <source>
        <dbReference type="SAM" id="SignalP"/>
    </source>
</evidence>
<dbReference type="InterPro" id="IPR018550">
    <property type="entry name" value="Lipid-A_deacylase-rel"/>
</dbReference>
<accession>A0ABZ1CHN8</accession>
<dbReference type="SUPFAM" id="SSF56925">
    <property type="entry name" value="OMPA-like"/>
    <property type="match status" value="1"/>
</dbReference>
<evidence type="ECO:0000256" key="1">
    <source>
        <dbReference type="PIRNR" id="PIRNR029681"/>
    </source>
</evidence>
<comment type="catalytic activity">
    <reaction evidence="1">
        <text>a 3-(acyloxy)acyl derivative of bacterial toxin + H2O = a 3-hydroxyacyl derivative of bacterial toxin + a fatty acid + H(+)</text>
        <dbReference type="Rhea" id="RHEA:12032"/>
        <dbReference type="ChEBI" id="CHEBI:15377"/>
        <dbReference type="ChEBI" id="CHEBI:15378"/>
        <dbReference type="ChEBI" id="CHEBI:28868"/>
        <dbReference type="ChEBI" id="CHEBI:136853"/>
        <dbReference type="ChEBI" id="CHEBI:140675"/>
        <dbReference type="EC" id="3.1.1.77"/>
    </reaction>
</comment>
<protein>
    <recommendedName>
        <fullName evidence="1">Lipid A deacylase</fullName>
        <ecNumber evidence="1">3.1.1.77</ecNumber>
    </recommendedName>
    <alternativeName>
        <fullName evidence="1">LPS 3-O-deacylase</fullName>
    </alternativeName>
    <alternativeName>
        <fullName evidence="1">Outer membrane enzyme</fullName>
    </alternativeName>
</protein>
<feature type="chain" id="PRO_5046684737" description="Lipid A deacylase" evidence="2">
    <location>
        <begin position="33"/>
        <end position="189"/>
    </location>
</feature>
<dbReference type="Gene3D" id="2.40.160.20">
    <property type="match status" value="1"/>
</dbReference>
<dbReference type="PIRSF" id="PIRSF029681">
    <property type="entry name" value="PagL"/>
    <property type="match status" value="1"/>
</dbReference>
<dbReference type="EMBL" id="CP141769">
    <property type="protein sequence ID" value="WRS38767.1"/>
    <property type="molecule type" value="Genomic_DNA"/>
</dbReference>
<dbReference type="InterPro" id="IPR011250">
    <property type="entry name" value="OMP/PagP_B-barrel"/>
</dbReference>
<keyword evidence="1 3" id="KW-0378">Hydrolase</keyword>
<proteinExistence type="inferred from homology"/>
<comment type="subunit">
    <text evidence="1">Homodimer.</text>
</comment>
<feature type="signal peptide" evidence="2">
    <location>
        <begin position="1"/>
        <end position="32"/>
    </location>
</feature>
<name>A0ABZ1CHN8_9PROT</name>
<dbReference type="RefSeq" id="WP_324779299.1">
    <property type="nucleotide sequence ID" value="NZ_CP141769.1"/>
</dbReference>
<keyword evidence="2" id="KW-0732">Signal</keyword>
<comment type="subcellular location">
    <subcellularLocation>
        <location evidence="1">Cell outer membrane</location>
        <topology evidence="1">Multi-pass membrane protein</topology>
    </subcellularLocation>
</comment>
<evidence type="ECO:0000313" key="4">
    <source>
        <dbReference type="Proteomes" id="UP001334732"/>
    </source>
</evidence>
<reference evidence="3 4" key="1">
    <citation type="submission" date="2023-12" db="EMBL/GenBank/DDBJ databases">
        <title>Thiobacillus sedimentum sp. nov., a chemolithoautotrophic sulfur-oxidizing bacterium isolated from freshwater sediment.</title>
        <authorList>
            <person name="Luo J."/>
            <person name="Dai C."/>
        </authorList>
    </citation>
    <scope>NUCLEOTIDE SEQUENCE [LARGE SCALE GENOMIC DNA]</scope>
    <source>
        <strain evidence="3 4">SCUT-2</strain>
    </source>
</reference>
<keyword evidence="1" id="KW-0472">Membrane</keyword>
<dbReference type="PROSITE" id="PS51257">
    <property type="entry name" value="PROKAR_LIPOPROTEIN"/>
    <property type="match status" value="1"/>
</dbReference>
<keyword evidence="1" id="KW-0998">Cell outer membrane</keyword>
<comment type="function">
    <text evidence="1">Has lipid A 3-O-deacylase activity. Hydrolyzes the ester bond at the 3 position of lipid A, a bioactive component of lipopolysaccharide (LPS), thereby releasing the primary fatty acyl moiety.</text>
</comment>
<dbReference type="GO" id="GO:0016787">
    <property type="term" value="F:hydrolase activity"/>
    <property type="evidence" value="ECO:0007669"/>
    <property type="project" value="UniProtKB-KW"/>
</dbReference>